<dbReference type="InterPro" id="IPR028081">
    <property type="entry name" value="Leu-bd"/>
</dbReference>
<gene>
    <name evidence="4" type="ORF">UFOPK2761_01456</name>
</gene>
<dbReference type="PANTHER" id="PTHR47235:SF1">
    <property type="entry name" value="BLR6548 PROTEIN"/>
    <property type="match status" value="1"/>
</dbReference>
<evidence type="ECO:0000259" key="3">
    <source>
        <dbReference type="Pfam" id="PF13458"/>
    </source>
</evidence>
<dbReference type="SUPFAM" id="SSF53822">
    <property type="entry name" value="Periplasmic binding protein-like I"/>
    <property type="match status" value="1"/>
</dbReference>
<protein>
    <submittedName>
        <fullName evidence="4">Unannotated protein</fullName>
    </submittedName>
</protein>
<feature type="compositionally biased region" description="Low complexity" evidence="2">
    <location>
        <begin position="45"/>
        <end position="55"/>
    </location>
</feature>
<feature type="region of interest" description="Disordered" evidence="2">
    <location>
        <begin position="45"/>
        <end position="122"/>
    </location>
</feature>
<feature type="domain" description="Leucine-binding protein" evidence="3">
    <location>
        <begin position="123"/>
        <end position="469"/>
    </location>
</feature>
<feature type="compositionally biased region" description="Gly residues" evidence="2">
    <location>
        <begin position="56"/>
        <end position="100"/>
    </location>
</feature>
<keyword evidence="1" id="KW-0732">Signal</keyword>
<dbReference type="PANTHER" id="PTHR47235">
    <property type="entry name" value="BLR6548 PROTEIN"/>
    <property type="match status" value="1"/>
</dbReference>
<reference evidence="4" key="1">
    <citation type="submission" date="2020-05" db="EMBL/GenBank/DDBJ databases">
        <authorList>
            <person name="Chiriac C."/>
            <person name="Salcher M."/>
            <person name="Ghai R."/>
            <person name="Kavagutti S V."/>
        </authorList>
    </citation>
    <scope>NUCLEOTIDE SEQUENCE</scope>
</reference>
<sequence length="488" mass="50146">MSRSSTRVATVSVVLAMLLSACGSQLAPADVVAAGGTAPGGVVVGADGQPVSADGGTTGGAGAGPDGGTTGGTGTGATGGGTTAGGGTTGGTTGGGAGPGEGPPIKTGSCEGFQNGPGITDDTITIGNSSDISGPVPGLFESAQDATKAFVAYFNRVNPDGICGRTLVLKNYDSRTDASADQRNHVDACENVFAMVGSMSAFDSGGAATTEQCGLPDIRSAGVTGDRQECSTCFGAQSTIAGEVNNAVADYVLENFRDASQNAASLYINAGAAAENGQLQPQAMTQRGMRFTVIRGIETSEFNYAPFVQELKDEGVGYVQMTAAVPQFVRLAQAMTQQGYEPDVFMIDPTAYEPALIEQGGEDVEGITIYTNFVPFEEADRSPETKLYLDWLQTTKPGATPDFFGVFSWSAARLFVELAAGLGGKLSRETLLEAIRGTDDWTANGLHAPQNVGPKRTGECFRFLQVRGGKFVPLGSRDYTCNGTTVVR</sequence>
<dbReference type="Gene3D" id="3.40.50.2300">
    <property type="match status" value="2"/>
</dbReference>
<name>A0A6J6T7N2_9ZZZZ</name>
<organism evidence="4">
    <name type="scientific">freshwater metagenome</name>
    <dbReference type="NCBI Taxonomy" id="449393"/>
    <lineage>
        <taxon>unclassified sequences</taxon>
        <taxon>metagenomes</taxon>
        <taxon>ecological metagenomes</taxon>
    </lineage>
</organism>
<proteinExistence type="predicted"/>
<dbReference type="PROSITE" id="PS51257">
    <property type="entry name" value="PROKAR_LIPOPROTEIN"/>
    <property type="match status" value="1"/>
</dbReference>
<dbReference type="Pfam" id="PF13458">
    <property type="entry name" value="Peripla_BP_6"/>
    <property type="match status" value="1"/>
</dbReference>
<evidence type="ECO:0000313" key="4">
    <source>
        <dbReference type="EMBL" id="CAB4743068.1"/>
    </source>
</evidence>
<accession>A0A6J6T7N2</accession>
<evidence type="ECO:0000256" key="2">
    <source>
        <dbReference type="SAM" id="MobiDB-lite"/>
    </source>
</evidence>
<evidence type="ECO:0000256" key="1">
    <source>
        <dbReference type="ARBA" id="ARBA00022729"/>
    </source>
</evidence>
<dbReference type="InterPro" id="IPR028082">
    <property type="entry name" value="Peripla_BP_I"/>
</dbReference>
<dbReference type="AlphaFoldDB" id="A0A6J6T7N2"/>
<dbReference type="EMBL" id="CAEZYQ010000010">
    <property type="protein sequence ID" value="CAB4743068.1"/>
    <property type="molecule type" value="Genomic_DNA"/>
</dbReference>